<protein>
    <submittedName>
        <fullName evidence="2">Amidohydrolase 3</fullName>
    </submittedName>
</protein>
<dbReference type="InterPro" id="IPR013108">
    <property type="entry name" value="Amidohydro_3"/>
</dbReference>
<name>A0A9P5XRK0_9AGAR</name>
<dbReference type="InterPro" id="IPR032466">
    <property type="entry name" value="Metal_Hydrolase"/>
</dbReference>
<dbReference type="GO" id="GO:0016810">
    <property type="term" value="F:hydrolase activity, acting on carbon-nitrogen (but not peptide) bonds"/>
    <property type="evidence" value="ECO:0007669"/>
    <property type="project" value="InterPro"/>
</dbReference>
<accession>A0A9P5XRK0</accession>
<gene>
    <name evidence="2" type="ORF">BDZ94DRAFT_1179962</name>
</gene>
<dbReference type="OrthoDB" id="3501663at2759"/>
<dbReference type="SUPFAM" id="SSF51556">
    <property type="entry name" value="Metallo-dependent hydrolases"/>
    <property type="match status" value="1"/>
</dbReference>
<dbReference type="Proteomes" id="UP000807353">
    <property type="component" value="Unassembled WGS sequence"/>
</dbReference>
<evidence type="ECO:0000313" key="2">
    <source>
        <dbReference type="EMBL" id="KAF9455444.1"/>
    </source>
</evidence>
<dbReference type="Gene3D" id="3.20.20.140">
    <property type="entry name" value="Metal-dependent hydrolases"/>
    <property type="match status" value="1"/>
</dbReference>
<feature type="non-terminal residue" evidence="2">
    <location>
        <position position="450"/>
    </location>
</feature>
<dbReference type="Gene3D" id="3.10.310.70">
    <property type="match status" value="1"/>
</dbReference>
<dbReference type="AlphaFoldDB" id="A0A9P5XRK0"/>
<dbReference type="PANTHER" id="PTHR22642:SF2">
    <property type="entry name" value="PROTEIN LONG AFTER FAR-RED 3"/>
    <property type="match status" value="1"/>
</dbReference>
<dbReference type="EMBL" id="MU150675">
    <property type="protein sequence ID" value="KAF9455444.1"/>
    <property type="molecule type" value="Genomic_DNA"/>
</dbReference>
<dbReference type="Pfam" id="PF07969">
    <property type="entry name" value="Amidohydro_3"/>
    <property type="match status" value="1"/>
</dbReference>
<comment type="caution">
    <text evidence="2">The sequence shown here is derived from an EMBL/GenBank/DDBJ whole genome shotgun (WGS) entry which is preliminary data.</text>
</comment>
<dbReference type="CDD" id="cd01300">
    <property type="entry name" value="YtcJ_like"/>
    <property type="match status" value="1"/>
</dbReference>
<dbReference type="PANTHER" id="PTHR22642">
    <property type="entry name" value="IMIDAZOLONEPROPIONASE"/>
    <property type="match status" value="1"/>
</dbReference>
<sequence length="450" mass="49216">MAFISQRGGGVLLTSYALCSRTGKGVYTVNAKNTQQQCLVVHEEHIVDTGDLGDIQQRWKSEHDNTELPVRFIDSGSIVIPGMSDSHCHILEYGASKLIDLESGKSVQETVGYVAEYILANPDIRNNMSKVIEGWGFDHTAWASGVLPVAADLDAHPITRGRPIILQGKDGHTIWVSPSILRANGPYPSEVDGGVVIRDATGNPTGVFMDSAMDLIARPVLSAEDLEKRFAVTVKEALSKGVVSLHDAGFKPVSLDFFKRKSAINGLPLRIYGMTYFDEDGAYWGDKSRPLIGTGNNRLTARSVKIFADGALRSGGAALYEPYSDNPSTSGLMRITPELLNEVVPKFLRDGWQVNIHAIGDRANGIVLDAFEVAAKKFKLDVASKRPRIEHVQIVTKNDMKRLAKLGVIASVQPSHATDDMWYAEGRLGPERVKNLYAFRNIMNSGARIT</sequence>
<evidence type="ECO:0000313" key="3">
    <source>
        <dbReference type="Proteomes" id="UP000807353"/>
    </source>
</evidence>
<feature type="domain" description="Amidohydrolase 3" evidence="1">
    <location>
        <begin position="76"/>
        <end position="449"/>
    </location>
</feature>
<organism evidence="2 3">
    <name type="scientific">Collybia nuda</name>
    <dbReference type="NCBI Taxonomy" id="64659"/>
    <lineage>
        <taxon>Eukaryota</taxon>
        <taxon>Fungi</taxon>
        <taxon>Dikarya</taxon>
        <taxon>Basidiomycota</taxon>
        <taxon>Agaricomycotina</taxon>
        <taxon>Agaricomycetes</taxon>
        <taxon>Agaricomycetidae</taxon>
        <taxon>Agaricales</taxon>
        <taxon>Tricholomatineae</taxon>
        <taxon>Clitocybaceae</taxon>
        <taxon>Collybia</taxon>
    </lineage>
</organism>
<keyword evidence="3" id="KW-1185">Reference proteome</keyword>
<dbReference type="InterPro" id="IPR033932">
    <property type="entry name" value="YtcJ-like"/>
</dbReference>
<dbReference type="Gene3D" id="2.30.40.10">
    <property type="entry name" value="Urease, subunit C, domain 1"/>
    <property type="match status" value="1"/>
</dbReference>
<evidence type="ECO:0000259" key="1">
    <source>
        <dbReference type="Pfam" id="PF07969"/>
    </source>
</evidence>
<reference evidence="2" key="1">
    <citation type="submission" date="2020-11" db="EMBL/GenBank/DDBJ databases">
        <authorList>
            <consortium name="DOE Joint Genome Institute"/>
            <person name="Ahrendt S."/>
            <person name="Riley R."/>
            <person name="Andreopoulos W."/>
            <person name="Labutti K."/>
            <person name="Pangilinan J."/>
            <person name="Ruiz-Duenas F.J."/>
            <person name="Barrasa J.M."/>
            <person name="Sanchez-Garcia M."/>
            <person name="Camarero S."/>
            <person name="Miyauchi S."/>
            <person name="Serrano A."/>
            <person name="Linde D."/>
            <person name="Babiker R."/>
            <person name="Drula E."/>
            <person name="Ayuso-Fernandez I."/>
            <person name="Pacheco R."/>
            <person name="Padilla G."/>
            <person name="Ferreira P."/>
            <person name="Barriuso J."/>
            <person name="Kellner H."/>
            <person name="Castanera R."/>
            <person name="Alfaro M."/>
            <person name="Ramirez L."/>
            <person name="Pisabarro A.G."/>
            <person name="Kuo A."/>
            <person name="Tritt A."/>
            <person name="Lipzen A."/>
            <person name="He G."/>
            <person name="Yan M."/>
            <person name="Ng V."/>
            <person name="Cullen D."/>
            <person name="Martin F."/>
            <person name="Rosso M.-N."/>
            <person name="Henrissat B."/>
            <person name="Hibbett D."/>
            <person name="Martinez A.T."/>
            <person name="Grigoriev I.V."/>
        </authorList>
    </citation>
    <scope>NUCLEOTIDE SEQUENCE</scope>
    <source>
        <strain evidence="2">CBS 247.69</strain>
    </source>
</reference>
<dbReference type="InterPro" id="IPR011059">
    <property type="entry name" value="Metal-dep_hydrolase_composite"/>
</dbReference>
<proteinExistence type="predicted"/>